<evidence type="ECO:0000313" key="1">
    <source>
        <dbReference type="EMBL" id="BAR57947.1"/>
    </source>
</evidence>
<dbReference type="Proteomes" id="UP000063308">
    <property type="component" value="Chromosome"/>
</dbReference>
<proteinExistence type="predicted"/>
<sequence>MAVGQATCRALLTAEADHASGIAWMMTELTDYVPQAITPEQGG</sequence>
<dbReference type="AlphaFoldDB" id="A0A0E4FYL3"/>
<evidence type="ECO:0000313" key="2">
    <source>
        <dbReference type="Proteomes" id="UP000063308"/>
    </source>
</evidence>
<gene>
    <name evidence="1" type="ORF">NK6_4781</name>
</gene>
<dbReference type="EMBL" id="AP014685">
    <property type="protein sequence ID" value="BAR57947.1"/>
    <property type="molecule type" value="Genomic_DNA"/>
</dbReference>
<organism evidence="1 2">
    <name type="scientific">Bradyrhizobium diazoefficiens</name>
    <dbReference type="NCBI Taxonomy" id="1355477"/>
    <lineage>
        <taxon>Bacteria</taxon>
        <taxon>Pseudomonadati</taxon>
        <taxon>Pseudomonadota</taxon>
        <taxon>Alphaproteobacteria</taxon>
        <taxon>Hyphomicrobiales</taxon>
        <taxon>Nitrobacteraceae</taxon>
        <taxon>Bradyrhizobium</taxon>
    </lineage>
</organism>
<reference evidence="1 2" key="1">
    <citation type="submission" date="2014-11" db="EMBL/GenBank/DDBJ databases">
        <title>Symbiosis island explosion on the genome of extra-slow-growing strains of soybean bradyrhizobia with massive insertion sequences.</title>
        <authorList>
            <person name="Iida T."/>
            <person name="Minamisawa K."/>
        </authorList>
    </citation>
    <scope>NUCLEOTIDE SEQUENCE [LARGE SCALE GENOMIC DNA]</scope>
    <source>
        <strain evidence="1 2">NK6</strain>
    </source>
</reference>
<accession>A0A0E4FYL3</accession>
<name>A0A0E4FYL3_9BRAD</name>
<protein>
    <submittedName>
        <fullName evidence="1">Uncharacterized protein</fullName>
    </submittedName>
</protein>